<reference evidence="12" key="1">
    <citation type="submission" date="2023-08" db="EMBL/GenBank/DDBJ databases">
        <title>Draft sequence of the Babesia gibsoni genome.</title>
        <authorList>
            <person name="Yamagishi J.Y."/>
            <person name="Xuan X.X."/>
        </authorList>
    </citation>
    <scope>NUCLEOTIDE SEQUENCE</scope>
    <source>
        <strain evidence="12">Azabu</strain>
    </source>
</reference>
<evidence type="ECO:0000313" key="12">
    <source>
        <dbReference type="EMBL" id="KAK1442115.1"/>
    </source>
</evidence>
<dbReference type="SUPFAM" id="SSF52440">
    <property type="entry name" value="PreATP-grasp domain"/>
    <property type="match status" value="1"/>
</dbReference>
<dbReference type="InterPro" id="IPR005615">
    <property type="entry name" value="Glutathione_synthase"/>
</dbReference>
<comment type="similarity">
    <text evidence="3">Belongs to the eukaryotic GSH synthase family.</text>
</comment>
<keyword evidence="9 12" id="KW-0067">ATP-binding</keyword>
<keyword evidence="5" id="KW-0436">Ligase</keyword>
<evidence type="ECO:0000256" key="5">
    <source>
        <dbReference type="ARBA" id="ARBA00022598"/>
    </source>
</evidence>
<comment type="caution">
    <text evidence="12">The sequence shown here is derived from an EMBL/GenBank/DDBJ whole genome shotgun (WGS) entry which is preliminary data.</text>
</comment>
<keyword evidence="6" id="KW-0317">Glutathione biosynthesis</keyword>
<dbReference type="Gene3D" id="3.30.1490.80">
    <property type="match status" value="1"/>
</dbReference>
<dbReference type="PANTHER" id="PTHR11130:SF0">
    <property type="entry name" value="GLUTATHIONE SYNTHETASE"/>
    <property type="match status" value="1"/>
</dbReference>
<comment type="pathway">
    <text evidence="2">Sulfur metabolism; glutathione biosynthesis; glutathione from L-cysteine and L-glutamate: step 2/2.</text>
</comment>
<dbReference type="AlphaFoldDB" id="A0AAD8LGD2"/>
<dbReference type="SUPFAM" id="SSF56059">
    <property type="entry name" value="Glutathione synthetase ATP-binding domain-like"/>
    <property type="match status" value="1"/>
</dbReference>
<evidence type="ECO:0000256" key="4">
    <source>
        <dbReference type="ARBA" id="ARBA00012214"/>
    </source>
</evidence>
<dbReference type="InterPro" id="IPR014042">
    <property type="entry name" value="Glutathione_synthase_a-hlx"/>
</dbReference>
<evidence type="ECO:0000256" key="2">
    <source>
        <dbReference type="ARBA" id="ARBA00004965"/>
    </source>
</evidence>
<dbReference type="InterPro" id="IPR014709">
    <property type="entry name" value="Glutathione_synthase_C_euk"/>
</dbReference>
<proteinExistence type="inferred from homology"/>
<organism evidence="12 13">
    <name type="scientific">Babesia gibsoni</name>
    <dbReference type="NCBI Taxonomy" id="33632"/>
    <lineage>
        <taxon>Eukaryota</taxon>
        <taxon>Sar</taxon>
        <taxon>Alveolata</taxon>
        <taxon>Apicomplexa</taxon>
        <taxon>Aconoidasida</taxon>
        <taxon>Piroplasmida</taxon>
        <taxon>Babesiidae</taxon>
        <taxon>Babesia</taxon>
    </lineage>
</organism>
<dbReference type="Proteomes" id="UP001230268">
    <property type="component" value="Unassembled WGS sequence"/>
</dbReference>
<dbReference type="InterPro" id="IPR004887">
    <property type="entry name" value="GSH_synth_subst-bd"/>
</dbReference>
<dbReference type="PANTHER" id="PTHR11130">
    <property type="entry name" value="GLUTATHIONE SYNTHETASE"/>
    <property type="match status" value="1"/>
</dbReference>
<dbReference type="Gene3D" id="3.30.470.20">
    <property type="entry name" value="ATP-grasp fold, B domain"/>
    <property type="match status" value="1"/>
</dbReference>
<dbReference type="Gene3D" id="3.30.1490.50">
    <property type="match status" value="1"/>
</dbReference>
<evidence type="ECO:0000259" key="11">
    <source>
        <dbReference type="Pfam" id="PF03199"/>
    </source>
</evidence>
<evidence type="ECO:0000256" key="10">
    <source>
        <dbReference type="ARBA" id="ARBA00022842"/>
    </source>
</evidence>
<dbReference type="GO" id="GO:0005829">
    <property type="term" value="C:cytosol"/>
    <property type="evidence" value="ECO:0007669"/>
    <property type="project" value="TreeGrafter"/>
</dbReference>
<dbReference type="GO" id="GO:0046872">
    <property type="term" value="F:metal ion binding"/>
    <property type="evidence" value="ECO:0007669"/>
    <property type="project" value="UniProtKB-KW"/>
</dbReference>
<evidence type="ECO:0000256" key="8">
    <source>
        <dbReference type="ARBA" id="ARBA00022741"/>
    </source>
</evidence>
<dbReference type="Pfam" id="PF03917">
    <property type="entry name" value="GSH_synth_ATP"/>
    <property type="match status" value="2"/>
</dbReference>
<dbReference type="EC" id="6.3.2.3" evidence="4"/>
<protein>
    <recommendedName>
        <fullName evidence="4">glutathione synthase</fullName>
        <ecNumber evidence="4">6.3.2.3</ecNumber>
    </recommendedName>
</protein>
<keyword evidence="10" id="KW-0460">Magnesium</keyword>
<evidence type="ECO:0000256" key="6">
    <source>
        <dbReference type="ARBA" id="ARBA00022684"/>
    </source>
</evidence>
<dbReference type="GO" id="GO:0043295">
    <property type="term" value="F:glutathione binding"/>
    <property type="evidence" value="ECO:0007669"/>
    <property type="project" value="TreeGrafter"/>
</dbReference>
<dbReference type="InterPro" id="IPR016185">
    <property type="entry name" value="PreATP-grasp_dom_sf"/>
</dbReference>
<gene>
    <name evidence="12" type="ORF">BgAZ_401450</name>
</gene>
<dbReference type="GO" id="GO:0005524">
    <property type="term" value="F:ATP binding"/>
    <property type="evidence" value="ECO:0007669"/>
    <property type="project" value="UniProtKB-KW"/>
</dbReference>
<keyword evidence="7" id="KW-0479">Metal-binding</keyword>
<dbReference type="Gene3D" id="3.40.50.1760">
    <property type="entry name" value="Glutathione synthase, substrate-binding domain superfamily, eukaryotic"/>
    <property type="match status" value="1"/>
</dbReference>
<dbReference type="Gene3D" id="1.10.1080.10">
    <property type="entry name" value="Glutathione Synthetase, Chain A, domain 3"/>
    <property type="match status" value="1"/>
</dbReference>
<evidence type="ECO:0000256" key="7">
    <source>
        <dbReference type="ARBA" id="ARBA00022723"/>
    </source>
</evidence>
<sequence length="677" mass="74684">MSVYHVDEPVRRLSVRVPARLDISKEDVGYVFPHVTAYFMDIMKLLQQGGTASSPERSATYELDSPEVSDEIEHFLRSYIRKIITSGCLSQNMKQTVTPPPGSIIPFLGRIKVVPTVLFPAPFPLVPFRAAVKYMPSMVRLIDNISCHPQWLLSVVAHISDVDNFTSKLIDIATEVYVSGKRHIREDLRAHVLRADYMLNLSMPPQNSNSSASKADKEFCRVCHYDFCLCKLQNVVGGDTGPESSLSEAFRPFQGVSLKLVEVNTVSCAMSILSGMVSDVHSDFVEETLRSRIASDNVDSVTLPLSFKKLHPSNSPVGGIVDTLAKAHEQYVKRYCSTTDASPPCVMQVVTEGIANFFDVHGVAVKLFNSHGIIVKVVTMKELCQWKREGRLFLRPTTEPPKRLLDSSIKEAEKHGNEAGRLYFATAPLSLDTNKDLLIREVSVIYYRTCYTEENMECDKDSWSVRLLLEYADAVKVPSVLGQLAGCKRIQSILSEPLGENPFQSEDSIDYEQSPCGVTVLSQAETLSVFKSINVQQVDPSLPNNLPIVQDAINNPGNYVLKSQAEGGAELLLYEELSEKLREGIKGDPHTLSKYVLMQRINPPLQKAVFVRGEEGYFNVSVEGSITELGIYGCAVISGQSVISEDCSGYLARTKNKNAAGGGVCAGYASVGSILLF</sequence>
<name>A0AAD8LGD2_BABGI</name>
<keyword evidence="8" id="KW-0547">Nucleotide-binding</keyword>
<dbReference type="GO" id="GO:0004363">
    <property type="term" value="F:glutathione synthase activity"/>
    <property type="evidence" value="ECO:0007669"/>
    <property type="project" value="UniProtKB-EC"/>
</dbReference>
<dbReference type="InterPro" id="IPR014049">
    <property type="entry name" value="Glutathione_synthase_N_euk"/>
</dbReference>
<evidence type="ECO:0000256" key="3">
    <source>
        <dbReference type="ARBA" id="ARBA00010385"/>
    </source>
</evidence>
<evidence type="ECO:0000313" key="13">
    <source>
        <dbReference type="Proteomes" id="UP001230268"/>
    </source>
</evidence>
<keyword evidence="13" id="KW-1185">Reference proteome</keyword>
<dbReference type="EMBL" id="JAVEPI010000004">
    <property type="protein sequence ID" value="KAK1442115.1"/>
    <property type="molecule type" value="Genomic_DNA"/>
</dbReference>
<dbReference type="Pfam" id="PF03199">
    <property type="entry name" value="GSH_synthase"/>
    <property type="match status" value="1"/>
</dbReference>
<evidence type="ECO:0000256" key="1">
    <source>
        <dbReference type="ARBA" id="ARBA00001946"/>
    </source>
</evidence>
<comment type="cofactor">
    <cofactor evidence="1">
        <name>Mg(2+)</name>
        <dbReference type="ChEBI" id="CHEBI:18420"/>
    </cofactor>
</comment>
<accession>A0AAD8LGD2</accession>
<feature type="domain" description="Glutathione synthase substrate-binding" evidence="11">
    <location>
        <begin position="345"/>
        <end position="485"/>
    </location>
</feature>
<evidence type="ECO:0000256" key="9">
    <source>
        <dbReference type="ARBA" id="ARBA00022840"/>
    </source>
</evidence>
<dbReference type="InterPro" id="IPR037013">
    <property type="entry name" value="GSH-S_sub-bd_sf"/>
</dbReference>